<dbReference type="InterPro" id="IPR036188">
    <property type="entry name" value="FAD/NAD-bd_sf"/>
</dbReference>
<protein>
    <recommendedName>
        <fullName evidence="7">FAD-binding domain-containing protein</fullName>
    </recommendedName>
</protein>
<dbReference type="RefSeq" id="XP_035344471.1">
    <property type="nucleotide sequence ID" value="XM_035488578.1"/>
</dbReference>
<evidence type="ECO:0000256" key="3">
    <source>
        <dbReference type="ARBA" id="ARBA00022827"/>
    </source>
</evidence>
<feature type="signal peptide" evidence="6">
    <location>
        <begin position="1"/>
        <end position="20"/>
    </location>
</feature>
<dbReference type="GO" id="GO:0004497">
    <property type="term" value="F:monooxygenase activity"/>
    <property type="evidence" value="ECO:0007669"/>
    <property type="project" value="UniProtKB-KW"/>
</dbReference>
<organism evidence="8 9">
    <name type="scientific">Talaromyces rugulosus</name>
    <name type="common">Penicillium rugulosum</name>
    <dbReference type="NCBI Taxonomy" id="121627"/>
    <lineage>
        <taxon>Eukaryota</taxon>
        <taxon>Fungi</taxon>
        <taxon>Dikarya</taxon>
        <taxon>Ascomycota</taxon>
        <taxon>Pezizomycotina</taxon>
        <taxon>Eurotiomycetes</taxon>
        <taxon>Eurotiomycetidae</taxon>
        <taxon>Eurotiales</taxon>
        <taxon>Trichocomaceae</taxon>
        <taxon>Talaromyces</taxon>
        <taxon>Talaromyces sect. Islandici</taxon>
    </lineage>
</organism>
<dbReference type="Gene3D" id="3.50.50.60">
    <property type="entry name" value="FAD/NAD(P)-binding domain"/>
    <property type="match status" value="1"/>
</dbReference>
<keyword evidence="3" id="KW-0274">FAD</keyword>
<keyword evidence="4" id="KW-0560">Oxidoreductase</keyword>
<dbReference type="OrthoDB" id="4223027at2759"/>
<proteinExistence type="predicted"/>
<feature type="chain" id="PRO_5028808379" description="FAD-binding domain-containing protein" evidence="6">
    <location>
        <begin position="21"/>
        <end position="413"/>
    </location>
</feature>
<reference evidence="9" key="1">
    <citation type="submission" date="2020-06" db="EMBL/GenBank/DDBJ databases">
        <title>A chromosome-scale genome assembly of Talaromyces rugulosus W13939.</title>
        <authorList>
            <person name="Wang B."/>
            <person name="Guo L."/>
            <person name="Ye K."/>
            <person name="Wang L."/>
        </authorList>
    </citation>
    <scope>NUCLEOTIDE SEQUENCE [LARGE SCALE GENOMIC DNA]</scope>
    <source>
        <strain evidence="9">W13939</strain>
    </source>
</reference>
<dbReference type="PRINTS" id="PR00420">
    <property type="entry name" value="RNGMNOXGNASE"/>
</dbReference>
<comment type="cofactor">
    <cofactor evidence="1">
        <name>FAD</name>
        <dbReference type="ChEBI" id="CHEBI:57692"/>
    </cofactor>
</comment>
<dbReference type="Pfam" id="PF13450">
    <property type="entry name" value="NAD_binding_8"/>
    <property type="match status" value="1"/>
</dbReference>
<dbReference type="GeneID" id="55992912"/>
<accession>A0A7H8QZY7</accession>
<keyword evidence="9" id="KW-1185">Reference proteome</keyword>
<evidence type="ECO:0000256" key="4">
    <source>
        <dbReference type="ARBA" id="ARBA00023002"/>
    </source>
</evidence>
<gene>
    <name evidence="8" type="ORF">TRUGW13939_05415</name>
</gene>
<dbReference type="AlphaFoldDB" id="A0A7H8QZY7"/>
<dbReference type="Pfam" id="PF01494">
    <property type="entry name" value="FAD_binding_3"/>
    <property type="match status" value="1"/>
</dbReference>
<dbReference type="InterPro" id="IPR002938">
    <property type="entry name" value="FAD-bd"/>
</dbReference>
<evidence type="ECO:0000259" key="7">
    <source>
        <dbReference type="Pfam" id="PF01494"/>
    </source>
</evidence>
<dbReference type="GO" id="GO:0071949">
    <property type="term" value="F:FAD binding"/>
    <property type="evidence" value="ECO:0007669"/>
    <property type="project" value="InterPro"/>
</dbReference>
<sequence>MPETIAVIIIGAGLSGLALAQSLSRHNVSCKVYESDYSLNARTQGYRVRISDEGIQALEESLTKADFSILESSCNISPGPSNVPQATLDAISGGTCGPLFRPGAKTPMPASPLRKPLSADRGVLRRSLLEGIEDRVVFGERFKYYVEAANEEIIAHFESGLEVKGSVLVGADGTWSPVRQSLLPSFTLVDTEARLIFGKTDLNEKIVQDLSPAALQGLTFIRDTGFNCLLEPMRFRKDINDLPVDYIYWVLFLRCDSENTPENILDLTSTEITDLTRQLTSHWHFSLKTLFENSHAGQSSVLRILSVKPNIPDWAQGSKASVRVTLIGDAAHAMCPTAALGATTALRDANMLSMSLKAHGIGPQALREYEDVMRKYVSEALDNSLLGGRNVFQMRPFDQLPEVQARNSSVVDH</sequence>
<dbReference type="PANTHER" id="PTHR47178">
    <property type="entry name" value="MONOOXYGENASE, FAD-BINDING"/>
    <property type="match status" value="1"/>
</dbReference>
<feature type="domain" description="FAD-binding" evidence="7">
    <location>
        <begin position="163"/>
        <end position="382"/>
    </location>
</feature>
<evidence type="ECO:0000256" key="2">
    <source>
        <dbReference type="ARBA" id="ARBA00022630"/>
    </source>
</evidence>
<evidence type="ECO:0000313" key="9">
    <source>
        <dbReference type="Proteomes" id="UP000509510"/>
    </source>
</evidence>
<dbReference type="KEGG" id="trg:TRUGW13939_05415"/>
<dbReference type="PANTHER" id="PTHR47178:SF5">
    <property type="entry name" value="FAD-BINDING DOMAIN-CONTAINING PROTEIN"/>
    <property type="match status" value="1"/>
</dbReference>
<keyword evidence="6" id="KW-0732">Signal</keyword>
<evidence type="ECO:0000256" key="6">
    <source>
        <dbReference type="SAM" id="SignalP"/>
    </source>
</evidence>
<evidence type="ECO:0000256" key="1">
    <source>
        <dbReference type="ARBA" id="ARBA00001974"/>
    </source>
</evidence>
<keyword evidence="2" id="KW-0285">Flavoprotein</keyword>
<evidence type="ECO:0000256" key="5">
    <source>
        <dbReference type="ARBA" id="ARBA00023033"/>
    </source>
</evidence>
<dbReference type="Proteomes" id="UP000509510">
    <property type="component" value="Chromosome III"/>
</dbReference>
<evidence type="ECO:0000313" key="8">
    <source>
        <dbReference type="EMBL" id="QKX58293.1"/>
    </source>
</evidence>
<keyword evidence="5" id="KW-0503">Monooxygenase</keyword>
<dbReference type="EMBL" id="CP055900">
    <property type="protein sequence ID" value="QKX58293.1"/>
    <property type="molecule type" value="Genomic_DNA"/>
</dbReference>
<dbReference type="SUPFAM" id="SSF51905">
    <property type="entry name" value="FAD/NAD(P)-binding domain"/>
    <property type="match status" value="1"/>
</dbReference>
<name>A0A7H8QZY7_TALRU</name>